<dbReference type="Proteomes" id="UP001239111">
    <property type="component" value="Chromosome 2"/>
</dbReference>
<comment type="caution">
    <text evidence="1">The sequence shown here is derived from an EMBL/GenBank/DDBJ whole genome shotgun (WGS) entry which is preliminary data.</text>
</comment>
<organism evidence="1 2">
    <name type="scientific">Eretmocerus hayati</name>
    <dbReference type="NCBI Taxonomy" id="131215"/>
    <lineage>
        <taxon>Eukaryota</taxon>
        <taxon>Metazoa</taxon>
        <taxon>Ecdysozoa</taxon>
        <taxon>Arthropoda</taxon>
        <taxon>Hexapoda</taxon>
        <taxon>Insecta</taxon>
        <taxon>Pterygota</taxon>
        <taxon>Neoptera</taxon>
        <taxon>Endopterygota</taxon>
        <taxon>Hymenoptera</taxon>
        <taxon>Apocrita</taxon>
        <taxon>Proctotrupomorpha</taxon>
        <taxon>Chalcidoidea</taxon>
        <taxon>Aphelinidae</taxon>
        <taxon>Aphelininae</taxon>
        <taxon>Eretmocerus</taxon>
    </lineage>
</organism>
<proteinExistence type="predicted"/>
<reference evidence="1" key="1">
    <citation type="submission" date="2023-04" db="EMBL/GenBank/DDBJ databases">
        <title>A chromosome-level genome assembly of the parasitoid wasp Eretmocerus hayati.</title>
        <authorList>
            <person name="Zhong Y."/>
            <person name="Liu S."/>
            <person name="Liu Y."/>
        </authorList>
    </citation>
    <scope>NUCLEOTIDE SEQUENCE</scope>
    <source>
        <strain evidence="1">ZJU_SS_LIU_2023</strain>
    </source>
</reference>
<accession>A0ACC2P4Y0</accession>
<name>A0ACC2P4Y0_9HYME</name>
<evidence type="ECO:0000313" key="1">
    <source>
        <dbReference type="EMBL" id="KAJ8678168.1"/>
    </source>
</evidence>
<gene>
    <name evidence="1" type="ORF">QAD02_013955</name>
</gene>
<dbReference type="EMBL" id="CM056742">
    <property type="protein sequence ID" value="KAJ8678168.1"/>
    <property type="molecule type" value="Genomic_DNA"/>
</dbReference>
<keyword evidence="2" id="KW-1185">Reference proteome</keyword>
<protein>
    <submittedName>
        <fullName evidence="1">Uncharacterized protein</fullName>
    </submittedName>
</protein>
<sequence length="107" mass="11772">MVTNDDECSSEVRGVSEDAASLSHITVDESIIDSLQSIRLVDEECQTDIEAPKGILKIKNHIQYKDKQCGTPQKQYADACVGPNEASVEEKPTGFVGVPSIRNEEEY</sequence>
<evidence type="ECO:0000313" key="2">
    <source>
        <dbReference type="Proteomes" id="UP001239111"/>
    </source>
</evidence>